<gene>
    <name evidence="7" type="ordered locus">CD196_2534</name>
</gene>
<feature type="transmembrane region" description="Helical" evidence="6">
    <location>
        <begin position="289"/>
        <end position="315"/>
    </location>
</feature>
<dbReference type="Pfam" id="PF00375">
    <property type="entry name" value="SDF"/>
    <property type="match status" value="1"/>
</dbReference>
<dbReference type="InterPro" id="IPR036458">
    <property type="entry name" value="Na:dicarbo_symporter_sf"/>
</dbReference>
<protein>
    <submittedName>
        <fullName evidence="7">Sodium:dicarboxylate symporter</fullName>
    </submittedName>
</protein>
<dbReference type="KEGG" id="cdc:CD196_2534"/>
<dbReference type="Proteomes" id="UP000002068">
    <property type="component" value="Chromosome"/>
</dbReference>
<dbReference type="SUPFAM" id="SSF118215">
    <property type="entry name" value="Proton glutamate symport protein"/>
    <property type="match status" value="1"/>
</dbReference>
<dbReference type="GO" id="GO:0032329">
    <property type="term" value="P:serine transport"/>
    <property type="evidence" value="ECO:0007669"/>
    <property type="project" value="TreeGrafter"/>
</dbReference>
<feature type="transmembrane region" description="Helical" evidence="6">
    <location>
        <begin position="143"/>
        <end position="160"/>
    </location>
</feature>
<feature type="transmembrane region" description="Helical" evidence="6">
    <location>
        <begin position="58"/>
        <end position="77"/>
    </location>
</feature>
<dbReference type="EMBL" id="FN538970">
    <property type="protein sequence ID" value="CBA64857.1"/>
    <property type="molecule type" value="Genomic_DNA"/>
</dbReference>
<dbReference type="GO" id="GO:0005886">
    <property type="term" value="C:plasma membrane"/>
    <property type="evidence" value="ECO:0007669"/>
    <property type="project" value="TreeGrafter"/>
</dbReference>
<comment type="subcellular location">
    <subcellularLocation>
        <location evidence="1">Membrane</location>
        <topology evidence="1">Multi-pass membrane protein</topology>
    </subcellularLocation>
</comment>
<evidence type="ECO:0000313" key="7">
    <source>
        <dbReference type="EMBL" id="CBA64857.1"/>
    </source>
</evidence>
<evidence type="ECO:0000256" key="3">
    <source>
        <dbReference type="ARBA" id="ARBA00022692"/>
    </source>
</evidence>
<dbReference type="Gene3D" id="1.10.3860.10">
    <property type="entry name" value="Sodium:dicarboxylate symporter"/>
    <property type="match status" value="1"/>
</dbReference>
<dbReference type="AlphaFoldDB" id="A0A0H3NEA6"/>
<evidence type="ECO:0000256" key="1">
    <source>
        <dbReference type="ARBA" id="ARBA00004141"/>
    </source>
</evidence>
<proteinExistence type="predicted"/>
<keyword evidence="5 6" id="KW-0472">Membrane</keyword>
<keyword evidence="2" id="KW-0813">Transport</keyword>
<name>A0A0H3NEA6_CLODC</name>
<feature type="transmembrane region" description="Helical" evidence="6">
    <location>
        <begin position="20"/>
        <end position="46"/>
    </location>
</feature>
<evidence type="ECO:0000256" key="5">
    <source>
        <dbReference type="ARBA" id="ARBA00023136"/>
    </source>
</evidence>
<dbReference type="PANTHER" id="PTHR42865">
    <property type="entry name" value="PROTON/GLUTAMATE-ASPARTATE SYMPORTER"/>
    <property type="match status" value="1"/>
</dbReference>
<evidence type="ECO:0000256" key="2">
    <source>
        <dbReference type="ARBA" id="ARBA00022448"/>
    </source>
</evidence>
<feature type="transmembrane region" description="Helical" evidence="6">
    <location>
        <begin position="192"/>
        <end position="213"/>
    </location>
</feature>
<dbReference type="GO" id="GO:0005295">
    <property type="term" value="F:neutral L-amino acid:sodium symporter activity"/>
    <property type="evidence" value="ECO:0007669"/>
    <property type="project" value="TreeGrafter"/>
</dbReference>
<sequence length="414" mass="43423">MLNLKKLWRVNIMKKKIGLVPKLIIGIIVGILIGSYAPEIIVQILVTVSTLFSAFLKFVIPFIIIGFVTAGIADLATGAGKLLGITTGIAYGSTLIAGLLSFAVSTLIFPNFIDASVASQIGDPEAGMLAPIFTIPLEPMVDVTAAIVFAFVMGLGISALRNHGKGETLFNFFQEFQGIVTKTLSTVIIPLLPLYIAGTFANITIAGEVWTILGVFWKVYLVVIPLHFVYMACQFTAAGVFSGKNPVRMLKNQVPGYLTAIGTQSSAATIPVNVGCAEKNGVSKQIREFVVPLCATIHLSGSMISITGFTTAVLMMNGMPHGIGVLFPYIAMLGIAMVAAPGAPGGAIMSALPFLPMVGIPSDGGLASLMIALYLTQDSFGTACNVSGDNAIAVVVDKINDGMSKKGNKEEQSA</sequence>
<reference evidence="7 8" key="1">
    <citation type="journal article" date="2009" name="Genome Biol.">
        <title>Comparative genome and phenotypic analysis of Clostridium difficile 027 strains provides insight into the evolution of a hypervirulent bacterium.</title>
        <authorList>
            <person name="Stabler R.A."/>
            <person name="He M."/>
            <person name="Dawson L."/>
            <person name="Martin M."/>
            <person name="Valiente E."/>
            <person name="Corton C."/>
            <person name="Lawley T.D."/>
            <person name="Sebaihia M."/>
            <person name="Quail M.A."/>
            <person name="Rose G."/>
            <person name="Gerding D.N."/>
            <person name="Gibert M."/>
            <person name="Popoff M.R."/>
            <person name="Parkhill J."/>
            <person name="Dougan G."/>
            <person name="Wren B.W."/>
        </authorList>
    </citation>
    <scope>NUCLEOTIDE SEQUENCE [LARGE SCALE GENOMIC DNA]</scope>
    <source>
        <strain evidence="7 8">CD196</strain>
    </source>
</reference>
<evidence type="ECO:0000256" key="4">
    <source>
        <dbReference type="ARBA" id="ARBA00022989"/>
    </source>
</evidence>
<organism evidence="7 8">
    <name type="scientific">Clostridioides difficile (strain CD196)</name>
    <name type="common">Peptoclostridium difficile</name>
    <dbReference type="NCBI Taxonomy" id="645462"/>
    <lineage>
        <taxon>Bacteria</taxon>
        <taxon>Bacillati</taxon>
        <taxon>Bacillota</taxon>
        <taxon>Clostridia</taxon>
        <taxon>Peptostreptococcales</taxon>
        <taxon>Peptostreptococcaceae</taxon>
        <taxon>Clostridioides</taxon>
    </lineage>
</organism>
<feature type="transmembrane region" description="Helical" evidence="6">
    <location>
        <begin position="89"/>
        <end position="109"/>
    </location>
</feature>
<feature type="transmembrane region" description="Helical" evidence="6">
    <location>
        <begin position="219"/>
        <end position="241"/>
    </location>
</feature>
<dbReference type="PANTHER" id="PTHR42865:SF8">
    <property type="entry name" value="SERINE_THREONINE TRANSPORTER SSTT"/>
    <property type="match status" value="1"/>
</dbReference>
<keyword evidence="4 6" id="KW-1133">Transmembrane helix</keyword>
<keyword evidence="3 6" id="KW-0812">Transmembrane</keyword>
<accession>A0A0H3NEA6</accession>
<evidence type="ECO:0000313" key="8">
    <source>
        <dbReference type="Proteomes" id="UP000002068"/>
    </source>
</evidence>
<dbReference type="InterPro" id="IPR001991">
    <property type="entry name" value="Na-dicarboxylate_symporter"/>
</dbReference>
<evidence type="ECO:0000256" key="6">
    <source>
        <dbReference type="SAM" id="Phobius"/>
    </source>
</evidence>
<feature type="transmembrane region" description="Helical" evidence="6">
    <location>
        <begin position="321"/>
        <end position="340"/>
    </location>
</feature>
<dbReference type="HOGENOM" id="CLU_035303_0_0_9"/>